<dbReference type="RefSeq" id="XP_007408490.1">
    <property type="nucleotide sequence ID" value="XM_007408428.1"/>
</dbReference>
<organism evidence="2">
    <name type="scientific">Melampsora larici-populina (strain 98AG31 / pathotype 3-4-7)</name>
    <name type="common">Poplar leaf rust fungus</name>
    <dbReference type="NCBI Taxonomy" id="747676"/>
    <lineage>
        <taxon>Eukaryota</taxon>
        <taxon>Fungi</taxon>
        <taxon>Dikarya</taxon>
        <taxon>Basidiomycota</taxon>
        <taxon>Pucciniomycotina</taxon>
        <taxon>Pucciniomycetes</taxon>
        <taxon>Pucciniales</taxon>
        <taxon>Melampsoraceae</taxon>
        <taxon>Melampsora</taxon>
    </lineage>
</organism>
<keyword evidence="2" id="KW-1185">Reference proteome</keyword>
<protein>
    <submittedName>
        <fullName evidence="1">Uncharacterized protein</fullName>
    </submittedName>
</protein>
<reference evidence="2" key="1">
    <citation type="journal article" date="2011" name="Proc. Natl. Acad. Sci. U.S.A.">
        <title>Obligate biotrophy features unraveled by the genomic analysis of rust fungi.</title>
        <authorList>
            <person name="Duplessis S."/>
            <person name="Cuomo C.A."/>
            <person name="Lin Y.-C."/>
            <person name="Aerts A."/>
            <person name="Tisserant E."/>
            <person name="Veneault-Fourrey C."/>
            <person name="Joly D.L."/>
            <person name="Hacquard S."/>
            <person name="Amselem J."/>
            <person name="Cantarel B.L."/>
            <person name="Chiu R."/>
            <person name="Coutinho P.M."/>
            <person name="Feau N."/>
            <person name="Field M."/>
            <person name="Frey P."/>
            <person name="Gelhaye E."/>
            <person name="Goldberg J."/>
            <person name="Grabherr M.G."/>
            <person name="Kodira C.D."/>
            <person name="Kohler A."/>
            <person name="Kuees U."/>
            <person name="Lindquist E.A."/>
            <person name="Lucas S.M."/>
            <person name="Mago R."/>
            <person name="Mauceli E."/>
            <person name="Morin E."/>
            <person name="Murat C."/>
            <person name="Pangilinan J.L."/>
            <person name="Park R."/>
            <person name="Pearson M."/>
            <person name="Quesneville H."/>
            <person name="Rouhier N."/>
            <person name="Sakthikumar S."/>
            <person name="Salamov A.A."/>
            <person name="Schmutz J."/>
            <person name="Selles B."/>
            <person name="Shapiro H."/>
            <person name="Tanguay P."/>
            <person name="Tuskan G.A."/>
            <person name="Henrissat B."/>
            <person name="Van de Peer Y."/>
            <person name="Rouze P."/>
            <person name="Ellis J.G."/>
            <person name="Dodds P.N."/>
            <person name="Schein J.E."/>
            <person name="Zhong S."/>
            <person name="Hamelin R.C."/>
            <person name="Grigoriev I.V."/>
            <person name="Szabo L.J."/>
            <person name="Martin F."/>
        </authorList>
    </citation>
    <scope>NUCLEOTIDE SEQUENCE [LARGE SCALE GENOMIC DNA]</scope>
    <source>
        <strain evidence="2">98AG31 / pathotype 3-4-7</strain>
    </source>
</reference>
<evidence type="ECO:0000313" key="2">
    <source>
        <dbReference type="Proteomes" id="UP000001072"/>
    </source>
</evidence>
<dbReference type="OrthoDB" id="2506732at2759"/>
<dbReference type="GeneID" id="18929835"/>
<dbReference type="HOGENOM" id="CLU_042437_0_0_1"/>
<name>F4RH97_MELLP</name>
<dbReference type="EMBL" id="GL883101">
    <property type="protein sequence ID" value="EGG08292.1"/>
    <property type="molecule type" value="Genomic_DNA"/>
</dbReference>
<dbReference type="InParanoid" id="F4RH97"/>
<dbReference type="AlphaFoldDB" id="F4RH97"/>
<evidence type="ECO:0000313" key="1">
    <source>
        <dbReference type="EMBL" id="EGG08292.1"/>
    </source>
</evidence>
<dbReference type="Proteomes" id="UP000001072">
    <property type="component" value="Unassembled WGS sequence"/>
</dbReference>
<proteinExistence type="predicted"/>
<dbReference type="PANTHER" id="PTHR33096:SF1">
    <property type="entry name" value="CXC1-LIKE CYSTEINE CLUSTER ASSOCIATED WITH KDZ TRANSPOSASES DOMAIN-CONTAINING PROTEIN"/>
    <property type="match status" value="1"/>
</dbReference>
<dbReference type="VEuPathDB" id="FungiDB:MELLADRAFT_62062"/>
<sequence length="308" mass="35881">MLCIHFTLVLEQDQILKIWFAKQDVQNQFVAIHEQKRPLDSLRDQTAKLKTKLETYQKLLLKYSTTSPHPSQPTNITYTKLLETDFDHLFWNDGLFTDRREPWAINANTQHGMRQIAYYDQAKEEIRRLGWEARRVMRWDIDSHRLLSTYLYQLQTHILVEDAQPIDLPLINHPALSLLSGLGKISAARMIINQKLVRIFNLQADWNTGLREILHCTPSQEGDNELKISWYNQIQKIQNMYVKKMLSLNTGFVTILEGVEDVIQTDNQANNNIQIDSEGITNTDGDSSDDLSVEDIDLEWEDVHEAMM</sequence>
<gene>
    <name evidence="1" type="ORF">MELLADRAFT_62062</name>
</gene>
<dbReference type="PANTHER" id="PTHR33096">
    <property type="entry name" value="CXC2 DOMAIN-CONTAINING PROTEIN"/>
    <property type="match status" value="1"/>
</dbReference>
<dbReference type="KEGG" id="mlr:MELLADRAFT_62062"/>
<accession>F4RH97</accession>